<dbReference type="KEGG" id="kpin:30168463"/>
<evidence type="ECO:0000313" key="4">
    <source>
        <dbReference type="Proteomes" id="UP000094020"/>
    </source>
</evidence>
<dbReference type="Proteomes" id="UP000094020">
    <property type="component" value="Chromosome 1"/>
</dbReference>
<keyword evidence="4" id="KW-1185">Reference proteome</keyword>
<keyword evidence="2" id="KW-1133">Transmembrane helix</keyword>
<dbReference type="AlphaFoldDB" id="A0AAJ8ML03"/>
<gene>
    <name evidence="3" type="ORF">I206_101229</name>
</gene>
<name>A0AAJ8ML03_9TREE</name>
<dbReference type="EMBL" id="CP144519">
    <property type="protein sequence ID" value="WWC67321.1"/>
    <property type="molecule type" value="Genomic_DNA"/>
</dbReference>
<sequence>MQAERVPNEIKEVAQRLISLDADEYGNALDEYFEEHVHYESRGVHLEGLRELKKYLDLASTVSFESHMIGQMIWNENDKVAKFAFARTIYLPTLPKWLFMSEEINKILNKQRFRTVFDTELHLTTKGSQGEEGIRYVVSKVGPTNRRDATIVEKLLPYFFLRPIITLFVLVLANIYNFFQRHSLEQENPATMALSAVAEVWAGWNGRSLAREEYPTAIKNCQQVTDTIGGYVNNTVDSTSKAVRAAGDKAKEMGLPVDLARDLIEVSLHVPAYALHTAGNLTVSAIHTAVAIEQASVGAVQSIALNAVGIASGTVHLFEDQAKDFGVPVDEYRERVVGRASDVGEWVGVLKMKAEERGREGIQAVQDTARQAGRATGRAAEQAIDATRQAVELGAELTEEAAQAVKDRAGPTAEAAKDVVEDITPAQEGESSTIRSQSHITVRSPKWHSSGGHAPTAPGAPSYAEAVDA</sequence>
<dbReference type="GeneID" id="30168463"/>
<evidence type="ECO:0000256" key="2">
    <source>
        <dbReference type="SAM" id="Phobius"/>
    </source>
</evidence>
<feature type="region of interest" description="Disordered" evidence="1">
    <location>
        <begin position="426"/>
        <end position="469"/>
    </location>
</feature>
<keyword evidence="2" id="KW-0472">Membrane</keyword>
<feature type="transmembrane region" description="Helical" evidence="2">
    <location>
        <begin position="155"/>
        <end position="179"/>
    </location>
</feature>
<evidence type="ECO:0000256" key="1">
    <source>
        <dbReference type="SAM" id="MobiDB-lite"/>
    </source>
</evidence>
<evidence type="ECO:0000313" key="3">
    <source>
        <dbReference type="EMBL" id="WWC67321.1"/>
    </source>
</evidence>
<keyword evidence="2" id="KW-0812">Transmembrane</keyword>
<reference evidence="3" key="2">
    <citation type="submission" date="2024-02" db="EMBL/GenBank/DDBJ databases">
        <title>Comparative genomics of Cryptococcus and Kwoniella reveals pathogenesis evolution and contrasting modes of karyotype evolution via chromosome fusion or intercentromeric recombination.</title>
        <authorList>
            <person name="Coelho M.A."/>
            <person name="David-Palma M."/>
            <person name="Shea T."/>
            <person name="Bowers K."/>
            <person name="McGinley-Smith S."/>
            <person name="Mohammad A.W."/>
            <person name="Gnirke A."/>
            <person name="Yurkov A.M."/>
            <person name="Nowrousian M."/>
            <person name="Sun S."/>
            <person name="Cuomo C.A."/>
            <person name="Heitman J."/>
        </authorList>
    </citation>
    <scope>NUCLEOTIDE SEQUENCE</scope>
    <source>
        <strain evidence="3">CBS 10737</strain>
    </source>
</reference>
<proteinExistence type="predicted"/>
<accession>A0AAJ8ML03</accession>
<organism evidence="3 4">
    <name type="scientific">Kwoniella pini CBS 10737</name>
    <dbReference type="NCBI Taxonomy" id="1296096"/>
    <lineage>
        <taxon>Eukaryota</taxon>
        <taxon>Fungi</taxon>
        <taxon>Dikarya</taxon>
        <taxon>Basidiomycota</taxon>
        <taxon>Agaricomycotina</taxon>
        <taxon>Tremellomycetes</taxon>
        <taxon>Tremellales</taxon>
        <taxon>Cryptococcaceae</taxon>
        <taxon>Kwoniella</taxon>
    </lineage>
</organism>
<dbReference type="RefSeq" id="XP_070058448.1">
    <property type="nucleotide sequence ID" value="XM_070202347.1"/>
</dbReference>
<reference evidence="3" key="1">
    <citation type="submission" date="2013-07" db="EMBL/GenBank/DDBJ databases">
        <authorList>
            <consortium name="The Broad Institute Genome Sequencing Platform"/>
            <person name="Cuomo C."/>
            <person name="Litvintseva A."/>
            <person name="Chen Y."/>
            <person name="Heitman J."/>
            <person name="Sun S."/>
            <person name="Springer D."/>
            <person name="Dromer F."/>
            <person name="Young S.K."/>
            <person name="Zeng Q."/>
            <person name="Gargeya S."/>
            <person name="Fitzgerald M."/>
            <person name="Abouelleil A."/>
            <person name="Alvarado L."/>
            <person name="Berlin A.M."/>
            <person name="Chapman S.B."/>
            <person name="Dewar J."/>
            <person name="Goldberg J."/>
            <person name="Griggs A."/>
            <person name="Gujja S."/>
            <person name="Hansen M."/>
            <person name="Howarth C."/>
            <person name="Imamovic A."/>
            <person name="Larimer J."/>
            <person name="McCowan C."/>
            <person name="Murphy C."/>
            <person name="Pearson M."/>
            <person name="Priest M."/>
            <person name="Roberts A."/>
            <person name="Saif S."/>
            <person name="Shea T."/>
            <person name="Sykes S."/>
            <person name="Wortman J."/>
            <person name="Nusbaum C."/>
            <person name="Birren B."/>
        </authorList>
    </citation>
    <scope>NUCLEOTIDE SEQUENCE</scope>
    <source>
        <strain evidence="3">CBS 10737</strain>
    </source>
</reference>
<feature type="compositionally biased region" description="Polar residues" evidence="1">
    <location>
        <begin position="429"/>
        <end position="441"/>
    </location>
</feature>
<protein>
    <submittedName>
        <fullName evidence="3">Uncharacterized protein</fullName>
    </submittedName>
</protein>